<dbReference type="InterPro" id="IPR009737">
    <property type="entry name" value="Aim32/Apd1-like"/>
</dbReference>
<feature type="region of interest" description="Disordered" evidence="1">
    <location>
        <begin position="300"/>
        <end position="326"/>
    </location>
</feature>
<feature type="region of interest" description="Disordered" evidence="1">
    <location>
        <begin position="1"/>
        <end position="42"/>
    </location>
</feature>
<proteinExistence type="predicted"/>
<gene>
    <name evidence="2" type="ORF">Q0N40_01610</name>
</gene>
<dbReference type="PANTHER" id="PTHR31902">
    <property type="entry name" value="ACTIN PATCHES DISTAL PROTEIN 1"/>
    <property type="match status" value="1"/>
</dbReference>
<dbReference type="Pfam" id="PF06999">
    <property type="entry name" value="Suc_Fer-like"/>
    <property type="match status" value="1"/>
</dbReference>
<evidence type="ECO:0000256" key="1">
    <source>
        <dbReference type="SAM" id="MobiDB-lite"/>
    </source>
</evidence>
<dbReference type="PANTHER" id="PTHR31902:SF22">
    <property type="entry name" value="SLL1203 PROTEIN"/>
    <property type="match status" value="1"/>
</dbReference>
<dbReference type="Proteomes" id="UP001174314">
    <property type="component" value="Chromosome"/>
</dbReference>
<evidence type="ECO:0000313" key="2">
    <source>
        <dbReference type="EMBL" id="WPF25277.1"/>
    </source>
</evidence>
<feature type="compositionally biased region" description="Basic and acidic residues" evidence="1">
    <location>
        <begin position="300"/>
        <end position="323"/>
    </location>
</feature>
<evidence type="ECO:0000313" key="3">
    <source>
        <dbReference type="Proteomes" id="UP001174314"/>
    </source>
</evidence>
<dbReference type="InterPro" id="IPR010350">
    <property type="entry name" value="Aim32/Apd1-like_bac"/>
</dbReference>
<organism evidence="2 3">
    <name type="scientific">Corynebacterium pseudokroppenstedtii</name>
    <dbReference type="NCBI Taxonomy" id="2804917"/>
    <lineage>
        <taxon>Bacteria</taxon>
        <taxon>Bacillati</taxon>
        <taxon>Actinomycetota</taxon>
        <taxon>Actinomycetes</taxon>
        <taxon>Mycobacteriales</taxon>
        <taxon>Corynebacteriaceae</taxon>
        <taxon>Corynebacterium</taxon>
    </lineage>
</organism>
<keyword evidence="3" id="KW-1185">Reference proteome</keyword>
<name>A0AAU0Q1U4_9CORY</name>
<protein>
    <submittedName>
        <fullName evidence="2">Sucrase ferredoxin</fullName>
    </submittedName>
</protein>
<sequence>MTTKEGHMEEEATQEKAAEQIRAERASSARQDAEANQSDEAWKSMRCSDFGNEALPGTAKSMTLFLAVEYLKGWGRDIMDDDVLGDLTAPLKKVLKDNGASMQFIRKPGRAGQFRDERKLYIARTDQGTCFTTRISGVEDLLHLDIQALADGTWGRSELPARPVKRVNHPIMLVCTHGKRDRCCAIKGRPLAAGMQTCFSGDEVWETSHSKGHRFAPTMILLPWGYSYGRIPTGQAIDAVKTSAQGHMYLTGLRGRGCWDAPGQTAEIAVAQQLGAHTVPVGSLVVKETTDQEQEIAEKEIAAHDRTSSRTNSDDRHPKDAHHPKLAWRTVETSRGETWVVQLEQVSAGDVMASCGKPPKHGKTWVAHHVTQV</sequence>
<dbReference type="CDD" id="cd03062">
    <property type="entry name" value="TRX_Fd_Sucrase"/>
    <property type="match status" value="1"/>
</dbReference>
<dbReference type="EMBL" id="CP137757">
    <property type="protein sequence ID" value="WPF25277.1"/>
    <property type="molecule type" value="Genomic_DNA"/>
</dbReference>
<dbReference type="AlphaFoldDB" id="A0AAU0Q1U4"/>
<feature type="compositionally biased region" description="Basic and acidic residues" evidence="1">
    <location>
        <begin position="1"/>
        <end position="33"/>
    </location>
</feature>
<dbReference type="PIRSF" id="PIRSF035042">
    <property type="entry name" value="UCP035042_thirdx"/>
    <property type="match status" value="1"/>
</dbReference>
<reference evidence="2 3" key="1">
    <citation type="submission" date="2023-10" db="EMBL/GenBank/DDBJ databases">
        <title>complete genome sequence of Corynebacterium pseudokroppenstedtii P15-C1.</title>
        <authorList>
            <person name="Bruggemann H."/>
            <person name="Poehlein A."/>
        </authorList>
    </citation>
    <scope>NUCLEOTIDE SEQUENCE [LARGE SCALE GENOMIC DNA]</scope>
    <source>
        <strain evidence="2 3">P15_C1</strain>
    </source>
</reference>
<dbReference type="KEGG" id="cpsk:Q0N40_01610"/>
<accession>A0AAU0Q1U4</accession>
<dbReference type="RefSeq" id="WP_221924175.1">
    <property type="nucleotide sequence ID" value="NZ_CP137757.1"/>
</dbReference>